<dbReference type="GO" id="GO:0000793">
    <property type="term" value="C:condensed chromosome"/>
    <property type="evidence" value="ECO:0007669"/>
    <property type="project" value="TreeGrafter"/>
</dbReference>
<feature type="region of interest" description="Disordered" evidence="1">
    <location>
        <begin position="15"/>
        <end position="114"/>
    </location>
</feature>
<dbReference type="Gene3D" id="1.20.5.1700">
    <property type="match status" value="2"/>
</dbReference>
<keyword evidence="3" id="KW-1185">Reference proteome</keyword>
<protein>
    <submittedName>
        <fullName evidence="2">WGS project CAEQ00000000 data, annotated contig 1446</fullName>
    </submittedName>
</protein>
<organism evidence="2 3">
    <name type="scientific">Trypanosoma congolense (strain IL3000)</name>
    <dbReference type="NCBI Taxonomy" id="1068625"/>
    <lineage>
        <taxon>Eukaryota</taxon>
        <taxon>Discoba</taxon>
        <taxon>Euglenozoa</taxon>
        <taxon>Kinetoplastea</taxon>
        <taxon>Metakinetoplastina</taxon>
        <taxon>Trypanosomatida</taxon>
        <taxon>Trypanosomatidae</taxon>
        <taxon>Trypanosoma</taxon>
        <taxon>Nannomonas</taxon>
    </lineage>
</organism>
<dbReference type="GO" id="GO:0000796">
    <property type="term" value="C:condensin complex"/>
    <property type="evidence" value="ECO:0007669"/>
    <property type="project" value="TreeGrafter"/>
</dbReference>
<feature type="compositionally biased region" description="Basic and acidic residues" evidence="1">
    <location>
        <begin position="168"/>
        <end position="183"/>
    </location>
</feature>
<reference evidence="3" key="1">
    <citation type="submission" date="2011-07" db="EMBL/GenBank/DDBJ databases">
        <title>Divergent evolution of antigenic variation in African trypanosomes.</title>
        <authorList>
            <person name="Jackson A.P."/>
            <person name="Berry A."/>
            <person name="Allison H.C."/>
            <person name="Burton P."/>
            <person name="Anderson J."/>
            <person name="Aslett M."/>
            <person name="Brown R."/>
            <person name="Corton N."/>
            <person name="Harris D."/>
            <person name="Hauser H."/>
            <person name="Gamble J."/>
            <person name="Gilderthorp R."/>
            <person name="McQuillan J."/>
            <person name="Quail M.A."/>
            <person name="Sanders M."/>
            <person name="Van Tonder A."/>
            <person name="Ginger M.L."/>
            <person name="Donelson J.E."/>
            <person name="Field M.C."/>
            <person name="Barry J.D."/>
            <person name="Berriman M."/>
            <person name="Hertz-Fowler C."/>
        </authorList>
    </citation>
    <scope>NUCLEOTIDE SEQUENCE [LARGE SCALE GENOMIC DNA]</scope>
    <source>
        <strain evidence="3">IL3000</strain>
    </source>
</reference>
<gene>
    <name evidence="2" type="ORF">TCIL3000_0_35760</name>
</gene>
<reference evidence="2 3" key="2">
    <citation type="journal article" date="2012" name="Proc. Natl. Acad. Sci. U.S.A.">
        <title>Antigenic diversity is generated by distinct evolutionary mechanisms in African trypanosome species.</title>
        <authorList>
            <person name="Jackson A.P."/>
            <person name="Berry A."/>
            <person name="Aslett M."/>
            <person name="Allison H.C."/>
            <person name="Burton P."/>
            <person name="Vavrova-Anderson J."/>
            <person name="Brown R."/>
            <person name="Browne H."/>
            <person name="Corton N."/>
            <person name="Hauser H."/>
            <person name="Gamble J."/>
            <person name="Gilderthorp R."/>
            <person name="Marcello L."/>
            <person name="McQuillan J."/>
            <person name="Otto T.D."/>
            <person name="Quail M.A."/>
            <person name="Sanders M.J."/>
            <person name="van Tonder A."/>
            <person name="Ginger M.L."/>
            <person name="Field M.C."/>
            <person name="Barry J.D."/>
            <person name="Hertz-Fowler C."/>
            <person name="Berriman M."/>
        </authorList>
    </citation>
    <scope>NUCLEOTIDE SEQUENCE [LARGE SCALE GENOMIC DNA]</scope>
    <source>
        <strain evidence="2 3">IL3000</strain>
    </source>
</reference>
<dbReference type="VEuPathDB" id="TriTrypDB:TcIL3000_0_35760"/>
<dbReference type="GO" id="GO:0007076">
    <property type="term" value="P:mitotic chromosome condensation"/>
    <property type="evidence" value="ECO:0007669"/>
    <property type="project" value="TreeGrafter"/>
</dbReference>
<accession>F9W6B4</accession>
<feature type="region of interest" description="Disordered" evidence="1">
    <location>
        <begin position="320"/>
        <end position="344"/>
    </location>
</feature>
<feature type="compositionally biased region" description="Basic and acidic residues" evidence="1">
    <location>
        <begin position="81"/>
        <end position="99"/>
    </location>
</feature>
<dbReference type="GO" id="GO:0000785">
    <property type="term" value="C:chromatin"/>
    <property type="evidence" value="ECO:0007669"/>
    <property type="project" value="TreeGrafter"/>
</dbReference>
<proteinExistence type="predicted"/>
<feature type="compositionally biased region" description="Low complexity" evidence="1">
    <location>
        <begin position="231"/>
        <end position="240"/>
    </location>
</feature>
<dbReference type="GO" id="GO:0003682">
    <property type="term" value="F:chromatin binding"/>
    <property type="evidence" value="ECO:0007669"/>
    <property type="project" value="TreeGrafter"/>
</dbReference>
<evidence type="ECO:0000313" key="3">
    <source>
        <dbReference type="Proteomes" id="UP000000702"/>
    </source>
</evidence>
<dbReference type="AlphaFoldDB" id="F9W6B4"/>
<feature type="compositionally biased region" description="Basic and acidic residues" evidence="1">
    <location>
        <begin position="140"/>
        <end position="155"/>
    </location>
</feature>
<sequence>MKRLSDEIAALKKQLDSNAQSKGSANAEVKRLSDENAALKRQLDSNAQSKGSANAEMKRLSDENAALKKQLDSNAQSKGSADAEVKRLSDENAALKKQLESNAQSKGSADAEMKRLSDEIAALKKQLDSNAQSKGSANAEVKRLSDENAALKRQLDSNAQSKGSANAEMKRLSDENAALKKQLDSNAQSKGSADAEVKRLSDENAALKKQLKQLSKAKVVVEEKLRGNTSLGGVSSSHGSDGCGHSEKPNVSLSGGSLGFAEDLESSFGLSGIKSECGVAKRHSTAARAPRAVSACEEAARVQGALPEGEFDQLVAEGDDVHPMSGSEWERDVDSDGASTTQPMDDSHIQVLRGLRRIERDVRRCCKVVSQIAPCIKEGRQFKRAMQLAERHSECGDGNYAVQRELNEVAGNYKRRVRKAEQTWMRQWEAVRGLQSRLDDVDEELSRLAEFSSPGPTATPEGGLRPSLKESAAAHDFLVGAHKKVSATLRNVRGVLSEMQRQRRDRHESLFAALQRCSPSVAEAYVQEEGASMGWLGNAAFSASAIGMLCVAMGSMMYKRYELN</sequence>
<feature type="region of interest" description="Disordered" evidence="1">
    <location>
        <begin position="127"/>
        <end position="199"/>
    </location>
</feature>
<evidence type="ECO:0000256" key="1">
    <source>
        <dbReference type="SAM" id="MobiDB-lite"/>
    </source>
</evidence>
<dbReference type="Proteomes" id="UP000000702">
    <property type="component" value="Unassembled WGS sequence"/>
</dbReference>
<feature type="compositionally biased region" description="Basic and acidic residues" evidence="1">
    <location>
        <begin position="28"/>
        <end position="43"/>
    </location>
</feature>
<dbReference type="OMA" id="IDIHAGY"/>
<comment type="caution">
    <text evidence="2">The sequence shown here is derived from an EMBL/GenBank/DDBJ whole genome shotgun (WGS) entry which is preliminary data.</text>
</comment>
<name>F9W6B4_TRYCI</name>
<dbReference type="PANTHER" id="PTHR43941:SF1">
    <property type="entry name" value="STRUCTURAL MAINTENANCE OF CHROMOSOMES PROTEIN 2"/>
    <property type="match status" value="1"/>
</dbReference>
<feature type="compositionally biased region" description="Basic and acidic residues" evidence="1">
    <location>
        <begin position="56"/>
        <end position="71"/>
    </location>
</feature>
<evidence type="ECO:0000313" key="2">
    <source>
        <dbReference type="EMBL" id="CCD12719.1"/>
    </source>
</evidence>
<dbReference type="EMBL" id="CAEQ01000847">
    <property type="protein sequence ID" value="CCD12719.1"/>
    <property type="molecule type" value="Genomic_DNA"/>
</dbReference>
<dbReference type="PANTHER" id="PTHR43941">
    <property type="entry name" value="STRUCTURAL MAINTENANCE OF CHROMOSOMES PROTEIN 2"/>
    <property type="match status" value="1"/>
</dbReference>
<feature type="region of interest" description="Disordered" evidence="1">
    <location>
        <begin position="229"/>
        <end position="250"/>
    </location>
</feature>